<accession>A0A844G756</accession>
<dbReference type="Gene3D" id="3.50.50.60">
    <property type="entry name" value="FAD/NAD(P)-binding domain"/>
    <property type="match status" value="1"/>
</dbReference>
<dbReference type="RefSeq" id="WP_154420920.1">
    <property type="nucleotide sequence ID" value="NZ_VUNS01000053.1"/>
</dbReference>
<comment type="caution">
    <text evidence="6">The sequence shown here is derived from an EMBL/GenBank/DDBJ whole genome shotgun (WGS) entry which is preliminary data.</text>
</comment>
<dbReference type="Pfam" id="PF12831">
    <property type="entry name" value="FAD_oxidored"/>
    <property type="match status" value="1"/>
</dbReference>
<dbReference type="SUPFAM" id="SSF51905">
    <property type="entry name" value="FAD/NAD(P)-binding domain"/>
    <property type="match status" value="1"/>
</dbReference>
<name>A0A844G756_9BACT</name>
<keyword evidence="3" id="KW-0560">Oxidoreductase</keyword>
<evidence type="ECO:0000313" key="6">
    <source>
        <dbReference type="EMBL" id="MST99760.1"/>
    </source>
</evidence>
<dbReference type="GO" id="GO:0016491">
    <property type="term" value="F:oxidoreductase activity"/>
    <property type="evidence" value="ECO:0007669"/>
    <property type="project" value="UniProtKB-KW"/>
</dbReference>
<evidence type="ECO:0000256" key="4">
    <source>
        <dbReference type="ARBA" id="ARBA00023004"/>
    </source>
</evidence>
<keyword evidence="4" id="KW-0408">Iron</keyword>
<keyword evidence="1" id="KW-0004">4Fe-4S</keyword>
<reference evidence="6 7" key="1">
    <citation type="submission" date="2019-08" db="EMBL/GenBank/DDBJ databases">
        <title>In-depth cultivation of the pig gut microbiome towards novel bacterial diversity and tailored functional studies.</title>
        <authorList>
            <person name="Wylensek D."/>
            <person name="Hitch T.C.A."/>
            <person name="Clavel T."/>
        </authorList>
    </citation>
    <scope>NUCLEOTIDE SEQUENCE [LARGE SCALE GENOMIC DNA]</scope>
    <source>
        <strain evidence="6 7">BBE-744-WT-12</strain>
    </source>
</reference>
<dbReference type="GO" id="GO:0051539">
    <property type="term" value="F:4 iron, 4 sulfur cluster binding"/>
    <property type="evidence" value="ECO:0007669"/>
    <property type="project" value="UniProtKB-KW"/>
</dbReference>
<evidence type="ECO:0000256" key="1">
    <source>
        <dbReference type="ARBA" id="ARBA00022485"/>
    </source>
</evidence>
<dbReference type="InterPro" id="IPR036188">
    <property type="entry name" value="FAD/NAD-bd_sf"/>
</dbReference>
<dbReference type="AlphaFoldDB" id="A0A844G756"/>
<sequence>MKQISYVLKEDVPLAAETEILVIGAGPGGLCAAVTAARRGRQVALAEHYGSPGGMANVGEISPFMPNHCSGECLDRPLYPEWLNRMRSYRSLPAIANRHSEWDGRTVSRYGAMLAAEDMLLEAGVKLHYHHTFFDLRKEDGSITDVIFHGKSGLRAIRAKIVIDATGDGDVAARAGCRFEFGNSEGYCQPMTLCFKLCNVDKNRMPPRQEITALYLKAKEAGRIDCPREDVLWFDDFDSDVIHFNTTRVVKHNPLDAEDLSDAEIIARRQLRAFLKFLREEVPGFERAELHSVAARIGVRESRRILGKAFIGIREFETRAKFPDGIARVNYPIDIHNPSGSGTDLRHLSEDEYYEIPYGCIVPPGVSNLLIAGRGISVDHALHSSMRVMPPVCSIGQAAGMAAAMAVEKQCRPEELNGAELRAELKEFGANL</sequence>
<dbReference type="PRINTS" id="PR00411">
    <property type="entry name" value="PNDRDTASEI"/>
</dbReference>
<evidence type="ECO:0000313" key="7">
    <source>
        <dbReference type="Proteomes" id="UP000435649"/>
    </source>
</evidence>
<gene>
    <name evidence="6" type="ORF">FYJ85_22275</name>
</gene>
<dbReference type="GO" id="GO:0046872">
    <property type="term" value="F:metal ion binding"/>
    <property type="evidence" value="ECO:0007669"/>
    <property type="project" value="UniProtKB-KW"/>
</dbReference>
<keyword evidence="7" id="KW-1185">Reference proteome</keyword>
<protein>
    <submittedName>
        <fullName evidence="6">FAD-dependent oxidoreductase</fullName>
    </submittedName>
</protein>
<dbReference type="EMBL" id="VUNS01000053">
    <property type="protein sequence ID" value="MST99760.1"/>
    <property type="molecule type" value="Genomic_DNA"/>
</dbReference>
<dbReference type="PANTHER" id="PTHR43498:SF1">
    <property type="entry name" value="COB--COM HETERODISULFIDE REDUCTASE IRON-SULFUR SUBUNIT A"/>
    <property type="match status" value="1"/>
</dbReference>
<dbReference type="PANTHER" id="PTHR43498">
    <property type="entry name" value="FERREDOXIN:COB-COM HETERODISULFIDE REDUCTASE SUBUNIT A"/>
    <property type="match status" value="1"/>
</dbReference>
<dbReference type="InterPro" id="IPR039650">
    <property type="entry name" value="HdrA-like"/>
</dbReference>
<evidence type="ECO:0000256" key="2">
    <source>
        <dbReference type="ARBA" id="ARBA00022723"/>
    </source>
</evidence>
<keyword evidence="2" id="KW-0479">Metal-binding</keyword>
<evidence type="ECO:0000256" key="3">
    <source>
        <dbReference type="ARBA" id="ARBA00023002"/>
    </source>
</evidence>
<organism evidence="6 7">
    <name type="scientific">Victivallis lenta</name>
    <dbReference type="NCBI Taxonomy" id="2606640"/>
    <lineage>
        <taxon>Bacteria</taxon>
        <taxon>Pseudomonadati</taxon>
        <taxon>Lentisphaerota</taxon>
        <taxon>Lentisphaeria</taxon>
        <taxon>Victivallales</taxon>
        <taxon>Victivallaceae</taxon>
        <taxon>Victivallis</taxon>
    </lineage>
</organism>
<dbReference type="Proteomes" id="UP000435649">
    <property type="component" value="Unassembled WGS sequence"/>
</dbReference>
<proteinExistence type="predicted"/>
<evidence type="ECO:0000256" key="5">
    <source>
        <dbReference type="ARBA" id="ARBA00023014"/>
    </source>
</evidence>
<keyword evidence="5" id="KW-0411">Iron-sulfur</keyword>